<evidence type="ECO:0000313" key="3">
    <source>
        <dbReference type="Proteomes" id="UP001239994"/>
    </source>
</evidence>
<dbReference type="InterPro" id="IPR006574">
    <property type="entry name" value="PRY"/>
</dbReference>
<dbReference type="InterPro" id="IPR050143">
    <property type="entry name" value="TRIM/RBCC"/>
</dbReference>
<dbReference type="InterPro" id="IPR001870">
    <property type="entry name" value="B30.2/SPRY"/>
</dbReference>
<dbReference type="InterPro" id="IPR043136">
    <property type="entry name" value="B30.2/SPRY_sf"/>
</dbReference>
<protein>
    <recommendedName>
        <fullName evidence="1">B30.2/SPRY domain-containing protein</fullName>
    </recommendedName>
</protein>
<keyword evidence="3" id="KW-1185">Reference proteome</keyword>
<reference evidence="2" key="1">
    <citation type="submission" date="2023-03" db="EMBL/GenBank/DDBJ databases">
        <title>Electrophorus voltai genome.</title>
        <authorList>
            <person name="Bian C."/>
        </authorList>
    </citation>
    <scope>NUCLEOTIDE SEQUENCE</scope>
    <source>
        <strain evidence="2">CB-2022</strain>
        <tissue evidence="2">Muscle</tissue>
    </source>
</reference>
<organism evidence="2 3">
    <name type="scientific">Electrophorus voltai</name>
    <dbReference type="NCBI Taxonomy" id="2609070"/>
    <lineage>
        <taxon>Eukaryota</taxon>
        <taxon>Metazoa</taxon>
        <taxon>Chordata</taxon>
        <taxon>Craniata</taxon>
        <taxon>Vertebrata</taxon>
        <taxon>Euteleostomi</taxon>
        <taxon>Actinopterygii</taxon>
        <taxon>Neopterygii</taxon>
        <taxon>Teleostei</taxon>
        <taxon>Ostariophysi</taxon>
        <taxon>Gymnotiformes</taxon>
        <taxon>Gymnotoidei</taxon>
        <taxon>Gymnotidae</taxon>
        <taxon>Electrophorus</taxon>
    </lineage>
</organism>
<dbReference type="PROSITE" id="PS50188">
    <property type="entry name" value="B302_SPRY"/>
    <property type="match status" value="1"/>
</dbReference>
<evidence type="ECO:0000259" key="1">
    <source>
        <dbReference type="PROSITE" id="PS50188"/>
    </source>
</evidence>
<dbReference type="SUPFAM" id="SSF49899">
    <property type="entry name" value="Concanavalin A-like lectins/glucanases"/>
    <property type="match status" value="1"/>
</dbReference>
<feature type="domain" description="B30.2/SPRY" evidence="1">
    <location>
        <begin position="61"/>
        <end position="206"/>
    </location>
</feature>
<comment type="caution">
    <text evidence="2">The sequence shown here is derived from an EMBL/GenBank/DDBJ whole genome shotgun (WGS) entry which is preliminary data.</text>
</comment>
<dbReference type="EMBL" id="JAROKS010000013">
    <property type="protein sequence ID" value="KAK1797781.1"/>
    <property type="molecule type" value="Genomic_DNA"/>
</dbReference>
<name>A0AAD8ZEU9_9TELE</name>
<dbReference type="Proteomes" id="UP001239994">
    <property type="component" value="Unassembled WGS sequence"/>
</dbReference>
<dbReference type="InterPro" id="IPR003877">
    <property type="entry name" value="SPRY_dom"/>
</dbReference>
<sequence length="206" mass="23321">MKGKIQTRILGEGGLGWHSAYAGGLQIPTSVLKWITKLSAFHFYSELMASLSETQHLLHCTLLLLCVHHNTCALIFIQADVTLDPNTASPTLMLSQDGRRLRMKAHKESDPYNVPNRKYLHYDSRPCAHAREGYLTGRHYWEVDVKEKCDWRIGIVKESAPRHGFVNMNPTTGYRTLRLQTGSLIVMTDPITKFNQAKDRGLSGSR</sequence>
<gene>
    <name evidence="2" type="ORF">P4O66_008139</name>
</gene>
<proteinExistence type="predicted"/>
<dbReference type="PANTHER" id="PTHR24103">
    <property type="entry name" value="E3 UBIQUITIN-PROTEIN LIGASE TRIM"/>
    <property type="match status" value="1"/>
</dbReference>
<dbReference type="AlphaFoldDB" id="A0AAD8ZEU9"/>
<dbReference type="InterPro" id="IPR003879">
    <property type="entry name" value="Butyrophylin_SPRY"/>
</dbReference>
<evidence type="ECO:0000313" key="2">
    <source>
        <dbReference type="EMBL" id="KAK1797781.1"/>
    </source>
</evidence>
<dbReference type="PRINTS" id="PR01407">
    <property type="entry name" value="BUTYPHLNCDUF"/>
</dbReference>
<accession>A0AAD8ZEU9</accession>
<dbReference type="Pfam" id="PF00622">
    <property type="entry name" value="SPRY"/>
    <property type="match status" value="1"/>
</dbReference>
<dbReference type="Pfam" id="PF13765">
    <property type="entry name" value="PRY"/>
    <property type="match status" value="1"/>
</dbReference>
<dbReference type="Gene3D" id="2.60.120.920">
    <property type="match status" value="1"/>
</dbReference>
<dbReference type="SMART" id="SM00589">
    <property type="entry name" value="PRY"/>
    <property type="match status" value="1"/>
</dbReference>
<dbReference type="InterPro" id="IPR013320">
    <property type="entry name" value="ConA-like_dom_sf"/>
</dbReference>